<dbReference type="PROSITE" id="PS00972">
    <property type="entry name" value="USP_1"/>
    <property type="match status" value="1"/>
</dbReference>
<evidence type="ECO:0000313" key="19">
    <source>
        <dbReference type="Proteomes" id="UP000429607"/>
    </source>
</evidence>
<dbReference type="Gene3D" id="3.30.40.10">
    <property type="entry name" value="Zinc/RING finger domain, C3HC4 (zinc finger)"/>
    <property type="match status" value="1"/>
</dbReference>
<evidence type="ECO:0000313" key="18">
    <source>
        <dbReference type="EMBL" id="KAE9333025.1"/>
    </source>
</evidence>
<comment type="subcellular location">
    <subcellularLocation>
        <location evidence="2">Nucleus</location>
    </subcellularLocation>
</comment>
<evidence type="ECO:0000256" key="7">
    <source>
        <dbReference type="ARBA" id="ARBA00022801"/>
    </source>
</evidence>
<dbReference type="EC" id="3.4.19.12" evidence="14"/>
<dbReference type="InterPro" id="IPR013083">
    <property type="entry name" value="Znf_RING/FYVE/PHD"/>
</dbReference>
<feature type="compositionally biased region" description="Basic and acidic residues" evidence="15">
    <location>
        <begin position="231"/>
        <end position="240"/>
    </location>
</feature>
<evidence type="ECO:0000256" key="2">
    <source>
        <dbReference type="ARBA" id="ARBA00004123"/>
    </source>
</evidence>
<organism evidence="18 20">
    <name type="scientific">Phytophthora rubi</name>
    <dbReference type="NCBI Taxonomy" id="129364"/>
    <lineage>
        <taxon>Eukaryota</taxon>
        <taxon>Sar</taxon>
        <taxon>Stramenopiles</taxon>
        <taxon>Oomycota</taxon>
        <taxon>Peronosporomycetes</taxon>
        <taxon>Peronosporales</taxon>
        <taxon>Peronosporaceae</taxon>
        <taxon>Phytophthora</taxon>
    </lineage>
</organism>
<proteinExistence type="inferred from homology"/>
<feature type="domain" description="USP" evidence="16">
    <location>
        <begin position="158"/>
        <end position="577"/>
    </location>
</feature>
<dbReference type="GO" id="GO:0005634">
    <property type="term" value="C:nucleus"/>
    <property type="evidence" value="ECO:0007669"/>
    <property type="project" value="UniProtKB-SubCell"/>
</dbReference>
<keyword evidence="7 14" id="KW-0378">Hydrolase</keyword>
<dbReference type="GO" id="GO:0016579">
    <property type="term" value="P:protein deubiquitination"/>
    <property type="evidence" value="ECO:0007669"/>
    <property type="project" value="InterPro"/>
</dbReference>
<name>A0A6A4F023_9STRA</name>
<keyword evidence="5" id="KW-0863">Zinc-finger</keyword>
<keyword evidence="11" id="KW-0804">Transcription</keyword>
<keyword evidence="12" id="KW-0539">Nucleus</keyword>
<dbReference type="Pfam" id="PF00443">
    <property type="entry name" value="UCH"/>
    <property type="match status" value="1"/>
</dbReference>
<comment type="catalytic activity">
    <reaction evidence="1 14">
        <text>Thiol-dependent hydrolysis of ester, thioester, amide, peptide and isopeptide bonds formed by the C-terminal Gly of ubiquitin (a 76-residue protein attached to proteins as an intracellular targeting signal).</text>
        <dbReference type="EC" id="3.4.19.12"/>
    </reaction>
</comment>
<dbReference type="SUPFAM" id="SSF54001">
    <property type="entry name" value="Cysteine proteinases"/>
    <property type="match status" value="1"/>
</dbReference>
<evidence type="ECO:0000256" key="8">
    <source>
        <dbReference type="ARBA" id="ARBA00022807"/>
    </source>
</evidence>
<keyword evidence="8 14" id="KW-0788">Thiol protease</keyword>
<keyword evidence="10" id="KW-0805">Transcription regulation</keyword>
<evidence type="ECO:0000256" key="5">
    <source>
        <dbReference type="ARBA" id="ARBA00022771"/>
    </source>
</evidence>
<comment type="similarity">
    <text evidence="13">Belongs to the peptidase C19 family. UBP8 subfamily.</text>
</comment>
<dbReference type="InterPro" id="IPR001607">
    <property type="entry name" value="Znf_UBP"/>
</dbReference>
<dbReference type="PANTHER" id="PTHR21646:SF33">
    <property type="entry name" value="UBIQUITIN CARBOXYL-TERMINAL HYDROLASE 22"/>
    <property type="match status" value="1"/>
</dbReference>
<dbReference type="GO" id="GO:0008270">
    <property type="term" value="F:zinc ion binding"/>
    <property type="evidence" value="ECO:0007669"/>
    <property type="project" value="UniProtKB-KW"/>
</dbReference>
<reference evidence="18 20" key="1">
    <citation type="submission" date="2018-08" db="EMBL/GenBank/DDBJ databases">
        <title>Genomic investigation of the strawberry pathogen Phytophthora fragariae indicates pathogenicity is determined by transcriptional variation in three key races.</title>
        <authorList>
            <person name="Adams T.M."/>
            <person name="Armitage A.D."/>
            <person name="Sobczyk M.K."/>
            <person name="Bates H.J."/>
            <person name="Dunwell J.M."/>
            <person name="Nellist C.F."/>
            <person name="Harrison R.J."/>
        </authorList>
    </citation>
    <scope>NUCLEOTIDE SEQUENCE [LARGE SCALE GENOMIC DNA]</scope>
    <source>
        <strain evidence="17 19">SCRP249</strain>
        <strain evidence="18 20">SCRP333</strain>
    </source>
</reference>
<comment type="caution">
    <text evidence="18">The sequence shown here is derived from an EMBL/GenBank/DDBJ whole genome shotgun (WGS) entry which is preliminary data.</text>
</comment>
<evidence type="ECO:0000256" key="12">
    <source>
        <dbReference type="ARBA" id="ARBA00023242"/>
    </source>
</evidence>
<evidence type="ECO:0000256" key="13">
    <source>
        <dbReference type="ARBA" id="ARBA00038490"/>
    </source>
</evidence>
<dbReference type="InterPro" id="IPR001394">
    <property type="entry name" value="Peptidase_C19_UCH"/>
</dbReference>
<evidence type="ECO:0000256" key="9">
    <source>
        <dbReference type="ARBA" id="ARBA00022833"/>
    </source>
</evidence>
<sequence>MMKEGDSRSGEKRGRLLSSGTVCVHFKQEHAAAWKQLLVGKAAKTAADVAQLQHYLVDQEASAELSSEVYRCLTCNFRGAREASRQQMQEIEDGEDDGSFMAHAILHNHNIAVMEGKWQLYCACCRDFIYPDAAMGGGSRRRKRQLRGMATPHRLLRRGLVNMGNTCFMSSVLQALAHNPMLQHYFFVARSHDTTICQQQRQRLLLKKQEQLKAEKQKERGEKEEEDDDGERQNDTKRGPDPAITVCLGCELAAFMALLVPPSAHLAGKALAASPIAPQGILEAMWNAFPSFIGTAQHDAHELLIALLGGLHSHTHPRVFVHGGASPRFTPRGHSLCDCAVHQHFSGVLRSELACGGCGLASHKFDPFLDVSLSLDDGNIKNEKREVVKNESSGTGMSKISLESLLRQFAAEEELRGANQVYCQRCSKYQNNYKSLNLHTLPNVLVFHIRRLDFYRQQKLMQIVQFPLVGLNMRPFTSVGIDESSKRKKGDRKAAVPGRAEGDQSEYVYDLVAVLNHHGESVNGGHYTSYVRDEISSAQSPNSKQQQWILFDDVEMKTVLADEVENSQAYLLYYVRRNPFIAVAA</sequence>
<keyword evidence="9" id="KW-0862">Zinc</keyword>
<keyword evidence="20" id="KW-1185">Reference proteome</keyword>
<dbReference type="Proteomes" id="UP000429607">
    <property type="component" value="Unassembled WGS sequence"/>
</dbReference>
<dbReference type="Pfam" id="PF02148">
    <property type="entry name" value="zf-UBP"/>
    <property type="match status" value="1"/>
</dbReference>
<dbReference type="AlphaFoldDB" id="A0A6A4F023"/>
<evidence type="ECO:0000256" key="4">
    <source>
        <dbReference type="ARBA" id="ARBA00022723"/>
    </source>
</evidence>
<feature type="region of interest" description="Disordered" evidence="15">
    <location>
        <begin position="215"/>
        <end position="240"/>
    </location>
</feature>
<evidence type="ECO:0000256" key="3">
    <source>
        <dbReference type="ARBA" id="ARBA00022670"/>
    </source>
</evidence>
<evidence type="ECO:0000256" key="6">
    <source>
        <dbReference type="ARBA" id="ARBA00022786"/>
    </source>
</evidence>
<evidence type="ECO:0000256" key="11">
    <source>
        <dbReference type="ARBA" id="ARBA00023163"/>
    </source>
</evidence>
<evidence type="ECO:0000313" key="20">
    <source>
        <dbReference type="Proteomes" id="UP000434957"/>
    </source>
</evidence>
<accession>A0A6A4F023</accession>
<evidence type="ECO:0000256" key="10">
    <source>
        <dbReference type="ARBA" id="ARBA00023015"/>
    </source>
</evidence>
<dbReference type="PROSITE" id="PS00973">
    <property type="entry name" value="USP_2"/>
    <property type="match status" value="1"/>
</dbReference>
<gene>
    <name evidence="17" type="ORF">PR001_g13554</name>
    <name evidence="18" type="ORF">PR003_g14231</name>
</gene>
<dbReference type="EMBL" id="QXFV01000934">
    <property type="protein sequence ID" value="KAE9020648.1"/>
    <property type="molecule type" value="Genomic_DNA"/>
</dbReference>
<protein>
    <recommendedName>
        <fullName evidence="14">Ubiquitin carboxyl-terminal hydrolase</fullName>
        <ecNumber evidence="14">3.4.19.12</ecNumber>
    </recommendedName>
</protein>
<dbReference type="InterPro" id="IPR038765">
    <property type="entry name" value="Papain-like_cys_pep_sf"/>
</dbReference>
<dbReference type="GO" id="GO:0004843">
    <property type="term" value="F:cysteine-type deubiquitinase activity"/>
    <property type="evidence" value="ECO:0007669"/>
    <property type="project" value="UniProtKB-UniRule"/>
</dbReference>
<dbReference type="InterPro" id="IPR018200">
    <property type="entry name" value="USP_CS"/>
</dbReference>
<keyword evidence="3 14" id="KW-0645">Protease</keyword>
<dbReference type="PANTHER" id="PTHR21646">
    <property type="entry name" value="UBIQUITIN CARBOXYL-TERMINAL HYDROLASE"/>
    <property type="match status" value="1"/>
</dbReference>
<keyword evidence="4" id="KW-0479">Metal-binding</keyword>
<dbReference type="InterPro" id="IPR050185">
    <property type="entry name" value="Ub_carboxyl-term_hydrolase"/>
</dbReference>
<evidence type="ECO:0000259" key="16">
    <source>
        <dbReference type="PROSITE" id="PS50235"/>
    </source>
</evidence>
<dbReference type="Proteomes" id="UP000434957">
    <property type="component" value="Unassembled WGS sequence"/>
</dbReference>
<dbReference type="GO" id="GO:0006508">
    <property type="term" value="P:proteolysis"/>
    <property type="evidence" value="ECO:0007669"/>
    <property type="project" value="UniProtKB-KW"/>
</dbReference>
<evidence type="ECO:0000256" key="14">
    <source>
        <dbReference type="RuleBase" id="RU366025"/>
    </source>
</evidence>
<dbReference type="PROSITE" id="PS50235">
    <property type="entry name" value="USP_3"/>
    <property type="match status" value="1"/>
</dbReference>
<dbReference type="EMBL" id="QXFT01000933">
    <property type="protein sequence ID" value="KAE9333025.1"/>
    <property type="molecule type" value="Genomic_DNA"/>
</dbReference>
<dbReference type="Gene3D" id="3.90.70.10">
    <property type="entry name" value="Cysteine proteinases"/>
    <property type="match status" value="1"/>
</dbReference>
<evidence type="ECO:0000256" key="1">
    <source>
        <dbReference type="ARBA" id="ARBA00000707"/>
    </source>
</evidence>
<feature type="region of interest" description="Disordered" evidence="15">
    <location>
        <begin position="481"/>
        <end position="501"/>
    </location>
</feature>
<evidence type="ECO:0000256" key="15">
    <source>
        <dbReference type="SAM" id="MobiDB-lite"/>
    </source>
</evidence>
<keyword evidence="6 14" id="KW-0833">Ubl conjugation pathway</keyword>
<evidence type="ECO:0000313" key="17">
    <source>
        <dbReference type="EMBL" id="KAE9020648.1"/>
    </source>
</evidence>
<dbReference type="InterPro" id="IPR028889">
    <property type="entry name" value="USP"/>
</dbReference>